<protein>
    <submittedName>
        <fullName evidence="1">Uncharacterized protein</fullName>
    </submittedName>
</protein>
<organism evidence="1 2">
    <name type="scientific">Portunus trituberculatus</name>
    <name type="common">Swimming crab</name>
    <name type="synonym">Neptunus trituberculatus</name>
    <dbReference type="NCBI Taxonomy" id="210409"/>
    <lineage>
        <taxon>Eukaryota</taxon>
        <taxon>Metazoa</taxon>
        <taxon>Ecdysozoa</taxon>
        <taxon>Arthropoda</taxon>
        <taxon>Crustacea</taxon>
        <taxon>Multicrustacea</taxon>
        <taxon>Malacostraca</taxon>
        <taxon>Eumalacostraca</taxon>
        <taxon>Eucarida</taxon>
        <taxon>Decapoda</taxon>
        <taxon>Pleocyemata</taxon>
        <taxon>Brachyura</taxon>
        <taxon>Eubrachyura</taxon>
        <taxon>Portunoidea</taxon>
        <taxon>Portunidae</taxon>
        <taxon>Portuninae</taxon>
        <taxon>Portunus</taxon>
    </lineage>
</organism>
<keyword evidence="2" id="KW-1185">Reference proteome</keyword>
<dbReference type="Proteomes" id="UP000324222">
    <property type="component" value="Unassembled WGS sequence"/>
</dbReference>
<sequence>MMLPYYLRWAPPITISFLPSSETPKARVPLAFCLCHLGEPKEVL</sequence>
<reference evidence="1 2" key="1">
    <citation type="submission" date="2019-05" db="EMBL/GenBank/DDBJ databases">
        <title>Another draft genome of Portunus trituberculatus and its Hox gene families provides insights of decapod evolution.</title>
        <authorList>
            <person name="Jeong J.-H."/>
            <person name="Song I."/>
            <person name="Kim S."/>
            <person name="Choi T."/>
            <person name="Kim D."/>
            <person name="Ryu S."/>
            <person name="Kim W."/>
        </authorList>
    </citation>
    <scope>NUCLEOTIDE SEQUENCE [LARGE SCALE GENOMIC DNA]</scope>
    <source>
        <tissue evidence="1">Muscle</tissue>
    </source>
</reference>
<proteinExistence type="predicted"/>
<dbReference type="EMBL" id="VSRR010000992">
    <property type="protein sequence ID" value="MPC21585.1"/>
    <property type="molecule type" value="Genomic_DNA"/>
</dbReference>
<accession>A0A5B7DKB2</accession>
<evidence type="ECO:0000313" key="1">
    <source>
        <dbReference type="EMBL" id="MPC21585.1"/>
    </source>
</evidence>
<comment type="caution">
    <text evidence="1">The sequence shown here is derived from an EMBL/GenBank/DDBJ whole genome shotgun (WGS) entry which is preliminary data.</text>
</comment>
<dbReference type="AlphaFoldDB" id="A0A5B7DKB2"/>
<evidence type="ECO:0000313" key="2">
    <source>
        <dbReference type="Proteomes" id="UP000324222"/>
    </source>
</evidence>
<name>A0A5B7DKB2_PORTR</name>
<gene>
    <name evidence="1" type="ORF">E2C01_014573</name>
</gene>